<evidence type="ECO:0000256" key="1">
    <source>
        <dbReference type="ARBA" id="ARBA00005915"/>
    </source>
</evidence>
<dbReference type="Gene3D" id="3.90.1640.30">
    <property type="match status" value="1"/>
</dbReference>
<proteinExistence type="inferred from homology"/>
<evidence type="ECO:0000313" key="10">
    <source>
        <dbReference type="Proteomes" id="UP000614410"/>
    </source>
</evidence>
<evidence type="ECO:0000256" key="5">
    <source>
        <dbReference type="ARBA" id="ARBA00022839"/>
    </source>
</evidence>
<keyword evidence="4" id="KW-0378">Hydrolase</keyword>
<dbReference type="EMBL" id="JAEKNN010000010">
    <property type="protein sequence ID" value="MBJ7608323.1"/>
    <property type="molecule type" value="Genomic_DNA"/>
</dbReference>
<dbReference type="GO" id="GO:0003676">
    <property type="term" value="F:nucleic acid binding"/>
    <property type="evidence" value="ECO:0007669"/>
    <property type="project" value="InterPro"/>
</dbReference>
<dbReference type="SUPFAM" id="SSF64182">
    <property type="entry name" value="DHH phosphoesterases"/>
    <property type="match status" value="1"/>
</dbReference>
<evidence type="ECO:0000259" key="7">
    <source>
        <dbReference type="Pfam" id="PF02272"/>
    </source>
</evidence>
<dbReference type="Pfam" id="PF17768">
    <property type="entry name" value="RecJ_OB"/>
    <property type="match status" value="1"/>
</dbReference>
<evidence type="ECO:0000259" key="8">
    <source>
        <dbReference type="Pfam" id="PF17768"/>
    </source>
</evidence>
<comment type="similarity">
    <text evidence="1">Belongs to the RecJ family.</text>
</comment>
<dbReference type="InterPro" id="IPR001667">
    <property type="entry name" value="DDH_dom"/>
</dbReference>
<keyword evidence="5 9" id="KW-0269">Exonuclease</keyword>
<dbReference type="Pfam" id="PF02272">
    <property type="entry name" value="DHHA1"/>
    <property type="match status" value="1"/>
</dbReference>
<dbReference type="GO" id="GO:0006281">
    <property type="term" value="P:DNA repair"/>
    <property type="evidence" value="ECO:0007669"/>
    <property type="project" value="InterPro"/>
</dbReference>
<organism evidence="9 10">
    <name type="scientific">Candidatus Amunia macphersoniae</name>
    <dbReference type="NCBI Taxonomy" id="3127014"/>
    <lineage>
        <taxon>Bacteria</taxon>
        <taxon>Bacillati</taxon>
        <taxon>Candidatus Dormiibacterota</taxon>
        <taxon>Candidatus Dormibacteria</taxon>
        <taxon>Candidatus Aeolococcales</taxon>
        <taxon>Candidatus Aeolococcaceae</taxon>
        <taxon>Candidatus Amunia</taxon>
    </lineage>
</organism>
<dbReference type="GO" id="GO:0008409">
    <property type="term" value="F:5'-3' exonuclease activity"/>
    <property type="evidence" value="ECO:0007669"/>
    <property type="project" value="InterPro"/>
</dbReference>
<evidence type="ECO:0000259" key="6">
    <source>
        <dbReference type="Pfam" id="PF01368"/>
    </source>
</evidence>
<dbReference type="Pfam" id="PF01368">
    <property type="entry name" value="DHH"/>
    <property type="match status" value="1"/>
</dbReference>
<evidence type="ECO:0000256" key="3">
    <source>
        <dbReference type="ARBA" id="ARBA00022722"/>
    </source>
</evidence>
<dbReference type="NCBIfam" id="TIGR00644">
    <property type="entry name" value="recJ"/>
    <property type="match status" value="1"/>
</dbReference>
<dbReference type="Proteomes" id="UP000614410">
    <property type="component" value="Unassembled WGS sequence"/>
</dbReference>
<reference evidence="9 10" key="1">
    <citation type="submission" date="2020-10" db="EMBL/GenBank/DDBJ databases">
        <title>Ca. Dormibacterota MAGs.</title>
        <authorList>
            <person name="Montgomery K."/>
        </authorList>
    </citation>
    <scope>NUCLEOTIDE SEQUENCE [LARGE SCALE GENOMIC DNA]</scope>
    <source>
        <strain evidence="9">Mitchell_Peninsula_5</strain>
    </source>
</reference>
<name>A0A934KBC8_9BACT</name>
<evidence type="ECO:0000256" key="2">
    <source>
        <dbReference type="ARBA" id="ARBA00019841"/>
    </source>
</evidence>
<dbReference type="InterPro" id="IPR038763">
    <property type="entry name" value="DHH_sf"/>
</dbReference>
<feature type="domain" description="DDH" evidence="6">
    <location>
        <begin position="72"/>
        <end position="207"/>
    </location>
</feature>
<dbReference type="PANTHER" id="PTHR30255">
    <property type="entry name" value="SINGLE-STRANDED-DNA-SPECIFIC EXONUCLEASE RECJ"/>
    <property type="match status" value="1"/>
</dbReference>
<feature type="domain" description="RecJ OB" evidence="8">
    <location>
        <begin position="449"/>
        <end position="555"/>
    </location>
</feature>
<gene>
    <name evidence="9" type="primary">recJ</name>
    <name evidence="9" type="ORF">JF887_02670</name>
</gene>
<sequence length="582" mass="60487">MKPAPRRWQVSDSAPLPGHPPLLGRVLAARGHDDDSAADLLDGDAAFHDPFGLLGMDAAVAVLTEAIGAQSRIAVYGDYDADGVTACALLSRALRDAGVDAVPYIPNRMNEGYGLHSAALAELHDQGVGCVITVDCGTSSVEVAAARPAGMRLVVTDHHLPLAPDGAAPALAPADALVNPKQPGCPYPFDGLAGAGVAWKLLAALEAAGLVALGSADRALGLAALGTVADMMPLRGENRLIVQRGLPRLRELPGIRALCQAAGLSADLRAADLGFAIGPRINAAGRMEDARLALDLCLCDDEQEALALAMQLDAQNRARQQAVAIAMEQAERLVADLPDEAPAIVLGSPEWPMGIVGLVAGRLTERYARPSFIVCLDPDEAKGSARSTSSVHIVQALDSAAPTLIRYGGHRVAAGFSLDGARFADFSRAISAAVEAQLGGAPRERVVAIDGEITTADCIPTTCDLLDSLEPCGMGNASPVLALRDCTVLSTSTFGGDAQHIRVVLGDREGLVEAIAFFKPQLAAHLPRGRRVDVCVALERDEWKGQVRVRARLRDIRPAQSAAVLEVVGRPVSALGAGATGP</sequence>
<dbReference type="InterPro" id="IPR004610">
    <property type="entry name" value="RecJ"/>
</dbReference>
<dbReference type="InterPro" id="IPR041122">
    <property type="entry name" value="RecJ_OB"/>
</dbReference>
<dbReference type="InterPro" id="IPR051673">
    <property type="entry name" value="SSDNA_exonuclease_RecJ"/>
</dbReference>
<accession>A0A934KBC8</accession>
<protein>
    <recommendedName>
        <fullName evidence="2">Single-stranded-DNA-specific exonuclease RecJ</fullName>
    </recommendedName>
</protein>
<dbReference type="GO" id="GO:0006310">
    <property type="term" value="P:DNA recombination"/>
    <property type="evidence" value="ECO:0007669"/>
    <property type="project" value="InterPro"/>
</dbReference>
<comment type="caution">
    <text evidence="9">The sequence shown here is derived from an EMBL/GenBank/DDBJ whole genome shotgun (WGS) entry which is preliminary data.</text>
</comment>
<dbReference type="InterPro" id="IPR003156">
    <property type="entry name" value="DHHA1_dom"/>
</dbReference>
<dbReference type="PANTHER" id="PTHR30255:SF2">
    <property type="entry name" value="SINGLE-STRANDED-DNA-SPECIFIC EXONUCLEASE RECJ"/>
    <property type="match status" value="1"/>
</dbReference>
<keyword evidence="3" id="KW-0540">Nuclease</keyword>
<evidence type="ECO:0000313" key="9">
    <source>
        <dbReference type="EMBL" id="MBJ7608323.1"/>
    </source>
</evidence>
<feature type="domain" description="DHHA1" evidence="7">
    <location>
        <begin position="344"/>
        <end position="435"/>
    </location>
</feature>
<evidence type="ECO:0000256" key="4">
    <source>
        <dbReference type="ARBA" id="ARBA00022801"/>
    </source>
</evidence>
<dbReference type="AlphaFoldDB" id="A0A934KBC8"/>
<dbReference type="Gene3D" id="3.10.310.30">
    <property type="match status" value="1"/>
</dbReference>